<sequence>MINNWMVPRNKRKLYPVIDILSLFSLQNLGDVWRADIGRQLDFESELERMGIKRPGERRDRRAGGARTYESWLYALGLIFHDTATDSVQITLAGEELLNGEPPVPIITNQLMKLQYPSSYSLRSGVNINRRFNVRPFRFMLTLLIDGRIGHLTKQEIGYFVMTEGENESDQCIEHVIQRILDYRRNGDAVIPENFGELYPSSRNTGHTRTKEEAMESLADTANTFINFIEYTQLVVRDTKTGPIYIPAHKRVEVRAMLRDGTRIRPIDTNHTYWEENFQRNYGLAPGGRRDNRNFTQQRTVTDQLYRERRVRSEYLHIAGTRPITTITAGLIDEIAHITGFSNQQVEAVLQGFRPDTLSIFETSYLNMAISGTELAREFELATNHIFELLGFHSRHIGTSPLHPDVFAASTTYNFSGIIDAKAYRTYSLTNDHRNRMINNYIPDWSNRFGNLSFFMYVADGFGANIDNQIQQVSNASGKNGCVISARDLLYLLQKHLASPVDHSRLNNIFQYNRRLTVVDIESL</sequence>
<proteinExistence type="predicted"/>
<dbReference type="Pfam" id="PF09491">
    <property type="entry name" value="RE_AlwI"/>
    <property type="match status" value="1"/>
</dbReference>
<organism evidence="1 2">
    <name type="scientific">Mesobacillus subterraneus</name>
    <dbReference type="NCBI Taxonomy" id="285983"/>
    <lineage>
        <taxon>Bacteria</taxon>
        <taxon>Bacillati</taxon>
        <taxon>Bacillota</taxon>
        <taxon>Bacilli</taxon>
        <taxon>Bacillales</taxon>
        <taxon>Bacillaceae</taxon>
        <taxon>Mesobacillus</taxon>
    </lineage>
</organism>
<protein>
    <submittedName>
        <fullName evidence="1">AlwI family type II restriction endonuclease</fullName>
    </submittedName>
</protein>
<dbReference type="AlphaFoldDB" id="A0A3R9DUJ2"/>
<dbReference type="GO" id="GO:0009307">
    <property type="term" value="P:DNA restriction-modification system"/>
    <property type="evidence" value="ECO:0007669"/>
    <property type="project" value="InterPro"/>
</dbReference>
<dbReference type="Gene3D" id="3.40.91.30">
    <property type="match status" value="1"/>
</dbReference>
<dbReference type="OrthoDB" id="2019359at2"/>
<dbReference type="InterPro" id="IPR018573">
    <property type="entry name" value="Restrct_endonuc_II_AlwI"/>
</dbReference>
<dbReference type="GO" id="GO:0009036">
    <property type="term" value="F:type II site-specific deoxyribonuclease activity"/>
    <property type="evidence" value="ECO:0007669"/>
    <property type="project" value="InterPro"/>
</dbReference>
<gene>
    <name evidence="1" type="ORF">EJA10_07510</name>
</gene>
<reference evidence="2" key="1">
    <citation type="submission" date="2018-12" db="EMBL/GenBank/DDBJ databases">
        <title>Bacillus chawlae sp. nov., Bacillus glennii sp. nov., and Bacillus saganii sp. nov. Isolated from the Vehicle Assembly Building at Kennedy Space Center where the Viking Spacecraft were Assembled.</title>
        <authorList>
            <person name="Seuylemezian A."/>
            <person name="Vaishampayan P."/>
        </authorList>
    </citation>
    <scope>NUCLEOTIDE SEQUENCE [LARGE SCALE GENOMIC DNA]</scope>
    <source>
        <strain evidence="2">DSM 13966</strain>
    </source>
</reference>
<evidence type="ECO:0000313" key="2">
    <source>
        <dbReference type="Proteomes" id="UP000279911"/>
    </source>
</evidence>
<keyword evidence="1" id="KW-0255">Endonuclease</keyword>
<dbReference type="InterPro" id="IPR011335">
    <property type="entry name" value="Restrct_endonuc-II-like"/>
</dbReference>
<keyword evidence="1" id="KW-0378">Hydrolase</keyword>
<name>A0A3R9DUJ2_9BACI</name>
<accession>A0A3R9DUJ2</accession>
<dbReference type="RefSeq" id="WP_125479403.1">
    <property type="nucleotide sequence ID" value="NZ_RSFW01000010.1"/>
</dbReference>
<comment type="caution">
    <text evidence="1">The sequence shown here is derived from an EMBL/GenBank/DDBJ whole genome shotgun (WGS) entry which is preliminary data.</text>
</comment>
<dbReference type="SUPFAM" id="SSF52980">
    <property type="entry name" value="Restriction endonuclease-like"/>
    <property type="match status" value="1"/>
</dbReference>
<dbReference type="Proteomes" id="UP000279911">
    <property type="component" value="Unassembled WGS sequence"/>
</dbReference>
<dbReference type="EMBL" id="RSFW01000010">
    <property type="protein sequence ID" value="RSD27622.1"/>
    <property type="molecule type" value="Genomic_DNA"/>
</dbReference>
<keyword evidence="1" id="KW-0540">Nuclease</keyword>
<evidence type="ECO:0000313" key="1">
    <source>
        <dbReference type="EMBL" id="RSD27622.1"/>
    </source>
</evidence>